<dbReference type="InterPro" id="IPR028974">
    <property type="entry name" value="TSP_type-3_rpt"/>
</dbReference>
<evidence type="ECO:0000313" key="4">
    <source>
        <dbReference type="Proteomes" id="UP001205566"/>
    </source>
</evidence>
<sequence length="1015" mass="105963">MPRAISLFFSLILSLLISAQQAWSADGRSDYDLDDDGLIEIDDWADLNEVRNNLDGTSLYGSSVGCPTEGCVGFELTTDLDFDTNGDGVLNVEDTFWNSGAGWQPIGSSRDEAFSGIFHGNGYLIRNLMIARPTSDSQGLFGIMIDATVKELGLSGPLMRVQGRNVVGGLVGYAQGGQITATFVSGYVHGTGGGVGGLVGSTTGTDIVASYVTGFVRGDGDNDIAGLLGYRLGANVIASMSTAYVQSRVVGGLVGYSWSGDHTETSVSYWATDASGQNISYGGTPATLAELQCPTSADNTNCSAKVLYETWSSFTDEQGNGYWDFGTNTELPGLRMGGRVYRDADGDGSEADFDDFPTQFAASVDSDGDGSPDFWKSGCEDECRSASGLVLDQFPGNPAAVLDTDLDGMPDQWNSDCDSACQSSSGLTLDEDNDNDGVANEDDAFPANQAASVDLDDDGYPDAWLAGCDSDCQSESGLVLDPSLSDTDNDGVENDNDAFIANAAAAVDDDGDGFPDAWLENCDSECQSSSGLTLDVSLNDTDNDGVVNDEDAFATNGAASVDADNDGLPDAWHEDCDSDCQSGSGLTLDESLNDTDNDGLVNSEDPYPSDPTRTEDEDAPEILQVPAAISVAATGESTLVTLNVNEAQAIDNFDDELDYQVELNGELLAINADQQVSLPSGALSLDWFAVDDAGNRSEPLSQAVNVYPQVRFTLHESITGEDRDALLAIELSGPSPAYPISILATWVESESTATTDDMVTEGESGVDPSELLVTIDSVDALENAAVRIPVAGDGLQEADEVLSIALVSAIAGSADVFAMPIDDSRSNHRMTVTDNNVAPTVQVTGSQAGENATVFINDAGEITLTAVVEDVNGGDSHSYQWYTEELPVTPGDQASFSFDPLSMALGEYSARVVVTDDGNPMLSSEEETFTFTLQEAAAPDDGGTDDGGSDNGDQGDDDTDNGGDDDSSDDISTGGGGQTPVNNGGSSGGSSGGSAGLWLLCLLALGGLWRRRLAC</sequence>
<feature type="compositionally biased region" description="Acidic residues" evidence="1">
    <location>
        <begin position="429"/>
        <end position="443"/>
    </location>
</feature>
<proteinExistence type="predicted"/>
<feature type="region of interest" description="Disordered" evidence="1">
    <location>
        <begin position="413"/>
        <end position="443"/>
    </location>
</feature>
<dbReference type="EMBL" id="JACASI010000030">
    <property type="protein sequence ID" value="MCQ3829981.1"/>
    <property type="molecule type" value="Genomic_DNA"/>
</dbReference>
<dbReference type="InterPro" id="IPR018247">
    <property type="entry name" value="EF_Hand_1_Ca_BS"/>
</dbReference>
<gene>
    <name evidence="3" type="ORF">HXX02_11035</name>
</gene>
<name>A0ABT1P4H4_9GAMM</name>
<reference evidence="3" key="1">
    <citation type="thesis" date="2020" institute="Technische Universitat Dresden" country="Dresden, Germany">
        <title>The Agarolytic System of Microbulbifer elongatus PORT2, Isolated from Batu Karas, Pangandaran West Java Indonesia.</title>
        <authorList>
            <person name="Anggraeni S.R."/>
        </authorList>
    </citation>
    <scope>NUCLEOTIDE SEQUENCE</scope>
    <source>
        <strain evidence="3">PORT2</strain>
    </source>
</reference>
<evidence type="ECO:0000256" key="1">
    <source>
        <dbReference type="SAM" id="MobiDB-lite"/>
    </source>
</evidence>
<feature type="chain" id="PRO_5047214894" evidence="2">
    <location>
        <begin position="25"/>
        <end position="1015"/>
    </location>
</feature>
<dbReference type="Gene3D" id="4.10.1080.10">
    <property type="entry name" value="TSP type-3 repeat"/>
    <property type="match status" value="1"/>
</dbReference>
<dbReference type="RefSeq" id="WP_255874984.1">
    <property type="nucleotide sequence ID" value="NZ_JACASI010000030.1"/>
</dbReference>
<evidence type="ECO:0000256" key="2">
    <source>
        <dbReference type="SAM" id="SignalP"/>
    </source>
</evidence>
<feature type="compositionally biased region" description="Acidic residues" evidence="1">
    <location>
        <begin position="942"/>
        <end position="969"/>
    </location>
</feature>
<comment type="caution">
    <text evidence="3">The sequence shown here is derived from an EMBL/GenBank/DDBJ whole genome shotgun (WGS) entry which is preliminary data.</text>
</comment>
<feature type="compositionally biased region" description="Polar residues" evidence="1">
    <location>
        <begin position="413"/>
        <end position="427"/>
    </location>
</feature>
<accession>A0ABT1P4H4</accession>
<organism evidence="3 4">
    <name type="scientific">Microbulbifer elongatus</name>
    <dbReference type="NCBI Taxonomy" id="86173"/>
    <lineage>
        <taxon>Bacteria</taxon>
        <taxon>Pseudomonadati</taxon>
        <taxon>Pseudomonadota</taxon>
        <taxon>Gammaproteobacteria</taxon>
        <taxon>Cellvibrionales</taxon>
        <taxon>Microbulbiferaceae</taxon>
        <taxon>Microbulbifer</taxon>
    </lineage>
</organism>
<dbReference type="PROSITE" id="PS00018">
    <property type="entry name" value="EF_HAND_1"/>
    <property type="match status" value="1"/>
</dbReference>
<feature type="region of interest" description="Disordered" evidence="1">
    <location>
        <begin position="579"/>
        <end position="618"/>
    </location>
</feature>
<keyword evidence="2" id="KW-0732">Signal</keyword>
<protein>
    <submittedName>
        <fullName evidence="3">Uncharacterized protein</fullName>
    </submittedName>
</protein>
<evidence type="ECO:0000313" key="3">
    <source>
        <dbReference type="EMBL" id="MCQ3829981.1"/>
    </source>
</evidence>
<dbReference type="Proteomes" id="UP001205566">
    <property type="component" value="Unassembled WGS sequence"/>
</dbReference>
<feature type="signal peptide" evidence="2">
    <location>
        <begin position="1"/>
        <end position="24"/>
    </location>
</feature>
<feature type="region of interest" description="Disordered" evidence="1">
    <location>
        <begin position="936"/>
        <end position="990"/>
    </location>
</feature>
<keyword evidence="4" id="KW-1185">Reference proteome</keyword>
<dbReference type="Gene3D" id="2.160.20.110">
    <property type="match status" value="1"/>
</dbReference>